<gene>
    <name evidence="1" type="ORF">SOCEGT47_001060</name>
</gene>
<dbReference type="Proteomes" id="UP000295781">
    <property type="component" value="Chromosome"/>
</dbReference>
<dbReference type="AlphaFoldDB" id="A0A4P2PSX4"/>
<proteinExistence type="predicted"/>
<evidence type="ECO:0000313" key="1">
    <source>
        <dbReference type="EMBL" id="AUX19654.1"/>
    </source>
</evidence>
<sequence>MNIECSMTPTDSVDDLCLPFAGNRSERLFDLDHLHFE</sequence>
<dbReference type="EMBL" id="CP012670">
    <property type="protein sequence ID" value="AUX19654.1"/>
    <property type="molecule type" value="Genomic_DNA"/>
</dbReference>
<protein>
    <submittedName>
        <fullName evidence="1">Uncharacterized protein</fullName>
    </submittedName>
</protein>
<organism evidence="1 2">
    <name type="scientific">Sorangium cellulosum</name>
    <name type="common">Polyangium cellulosum</name>
    <dbReference type="NCBI Taxonomy" id="56"/>
    <lineage>
        <taxon>Bacteria</taxon>
        <taxon>Pseudomonadati</taxon>
        <taxon>Myxococcota</taxon>
        <taxon>Polyangia</taxon>
        <taxon>Polyangiales</taxon>
        <taxon>Polyangiaceae</taxon>
        <taxon>Sorangium</taxon>
    </lineage>
</organism>
<accession>A0A4P2PSX4</accession>
<name>A0A4P2PSX4_SORCE</name>
<reference evidence="1 2" key="1">
    <citation type="submission" date="2015-09" db="EMBL/GenBank/DDBJ databases">
        <title>Sorangium comparison.</title>
        <authorList>
            <person name="Zaburannyi N."/>
            <person name="Bunk B."/>
            <person name="Overmann J."/>
            <person name="Mueller R."/>
        </authorList>
    </citation>
    <scope>NUCLEOTIDE SEQUENCE [LARGE SCALE GENOMIC DNA]</scope>
    <source>
        <strain evidence="1 2">So ceGT47</strain>
    </source>
</reference>
<evidence type="ECO:0000313" key="2">
    <source>
        <dbReference type="Proteomes" id="UP000295781"/>
    </source>
</evidence>